<sequence>MPSVASTRMRSRSTSMDLSVVAAILGRRTTMCFARVPRWSRHHPDVPTVLHPGVRVREVNVRDLREPYRRGWTHRIDGGGPRRRGRLFLVFVDVPVANAAEEATQLLKETCTCCDAVTGQNANVADEDAVFDGSTNKKWRYVTNAMAGMVKKSKKARGAREEDSAPVPALAPLHAPQPPNKRRRKSKKRKTGQKDN</sequence>
<gene>
    <name evidence="2" type="primary">gb08219</name>
    <name evidence="2" type="ORF">PR202_gb08219</name>
</gene>
<evidence type="ECO:0000313" key="2">
    <source>
        <dbReference type="EMBL" id="GJN20797.1"/>
    </source>
</evidence>
<organism evidence="2 3">
    <name type="scientific">Eleusine coracana subsp. coracana</name>
    <dbReference type="NCBI Taxonomy" id="191504"/>
    <lineage>
        <taxon>Eukaryota</taxon>
        <taxon>Viridiplantae</taxon>
        <taxon>Streptophyta</taxon>
        <taxon>Embryophyta</taxon>
        <taxon>Tracheophyta</taxon>
        <taxon>Spermatophyta</taxon>
        <taxon>Magnoliopsida</taxon>
        <taxon>Liliopsida</taxon>
        <taxon>Poales</taxon>
        <taxon>Poaceae</taxon>
        <taxon>PACMAD clade</taxon>
        <taxon>Chloridoideae</taxon>
        <taxon>Cynodonteae</taxon>
        <taxon>Eleusininae</taxon>
        <taxon>Eleusine</taxon>
    </lineage>
</organism>
<dbReference type="AlphaFoldDB" id="A0AAV5EE21"/>
<proteinExistence type="predicted"/>
<dbReference type="Proteomes" id="UP001054889">
    <property type="component" value="Unassembled WGS sequence"/>
</dbReference>
<evidence type="ECO:0000256" key="1">
    <source>
        <dbReference type="SAM" id="MobiDB-lite"/>
    </source>
</evidence>
<dbReference type="EMBL" id="BQKI01000075">
    <property type="protein sequence ID" value="GJN20797.1"/>
    <property type="molecule type" value="Genomic_DNA"/>
</dbReference>
<accession>A0AAV5EE21</accession>
<evidence type="ECO:0000313" key="3">
    <source>
        <dbReference type="Proteomes" id="UP001054889"/>
    </source>
</evidence>
<keyword evidence="3" id="KW-1185">Reference proteome</keyword>
<feature type="compositionally biased region" description="Low complexity" evidence="1">
    <location>
        <begin position="165"/>
        <end position="174"/>
    </location>
</feature>
<protein>
    <submittedName>
        <fullName evidence="2">Uncharacterized protein</fullName>
    </submittedName>
</protein>
<feature type="compositionally biased region" description="Basic residues" evidence="1">
    <location>
        <begin position="180"/>
        <end position="196"/>
    </location>
</feature>
<reference evidence="2" key="2">
    <citation type="submission" date="2021-12" db="EMBL/GenBank/DDBJ databases">
        <title>Resequencing data analysis of finger millet.</title>
        <authorList>
            <person name="Hatakeyama M."/>
            <person name="Aluri S."/>
            <person name="Balachadran M.T."/>
            <person name="Sivarajan S.R."/>
            <person name="Poveda L."/>
            <person name="Shimizu-Inatsugi R."/>
            <person name="Schlapbach R."/>
            <person name="Sreeman S.M."/>
            <person name="Shimizu K.K."/>
        </authorList>
    </citation>
    <scope>NUCLEOTIDE SEQUENCE</scope>
</reference>
<feature type="region of interest" description="Disordered" evidence="1">
    <location>
        <begin position="150"/>
        <end position="196"/>
    </location>
</feature>
<name>A0AAV5EE21_ELECO</name>
<reference evidence="2" key="1">
    <citation type="journal article" date="2018" name="DNA Res.">
        <title>Multiple hybrid de novo genome assembly of finger millet, an orphan allotetraploid crop.</title>
        <authorList>
            <person name="Hatakeyama M."/>
            <person name="Aluri S."/>
            <person name="Balachadran M.T."/>
            <person name="Sivarajan S.R."/>
            <person name="Patrignani A."/>
            <person name="Gruter S."/>
            <person name="Poveda L."/>
            <person name="Shimizu-Inatsugi R."/>
            <person name="Baeten J."/>
            <person name="Francoijs K.J."/>
            <person name="Nataraja K.N."/>
            <person name="Reddy Y.A.N."/>
            <person name="Phadnis S."/>
            <person name="Ravikumar R.L."/>
            <person name="Schlapbach R."/>
            <person name="Sreeman S.M."/>
            <person name="Shimizu K.K."/>
        </authorList>
    </citation>
    <scope>NUCLEOTIDE SEQUENCE</scope>
</reference>
<comment type="caution">
    <text evidence="2">The sequence shown here is derived from an EMBL/GenBank/DDBJ whole genome shotgun (WGS) entry which is preliminary data.</text>
</comment>